<dbReference type="Proteomes" id="UP000321080">
    <property type="component" value="Unassembled WGS sequence"/>
</dbReference>
<dbReference type="PANTHER" id="PTHR42693">
    <property type="entry name" value="ARYLSULFATASE FAMILY MEMBER"/>
    <property type="match status" value="1"/>
</dbReference>
<name>A0A5C7GFV8_9FLAO</name>
<dbReference type="GO" id="GO:0004065">
    <property type="term" value="F:arylsulfatase activity"/>
    <property type="evidence" value="ECO:0007669"/>
    <property type="project" value="TreeGrafter"/>
</dbReference>
<keyword evidence="2" id="KW-0479">Metal-binding</keyword>
<protein>
    <submittedName>
        <fullName evidence="6">Sulfatase</fullName>
    </submittedName>
</protein>
<dbReference type="EMBL" id="VRKQ01000012">
    <property type="protein sequence ID" value="TXG36069.1"/>
    <property type="molecule type" value="Genomic_DNA"/>
</dbReference>
<dbReference type="PROSITE" id="PS00523">
    <property type="entry name" value="SULFATASE_1"/>
    <property type="match status" value="1"/>
</dbReference>
<keyword evidence="7" id="KW-1185">Reference proteome</keyword>
<evidence type="ECO:0000313" key="6">
    <source>
        <dbReference type="EMBL" id="TXG36069.1"/>
    </source>
</evidence>
<evidence type="ECO:0000256" key="3">
    <source>
        <dbReference type="ARBA" id="ARBA00022801"/>
    </source>
</evidence>
<evidence type="ECO:0000259" key="5">
    <source>
        <dbReference type="Pfam" id="PF00884"/>
    </source>
</evidence>
<dbReference type="InterPro" id="IPR050738">
    <property type="entry name" value="Sulfatase"/>
</dbReference>
<dbReference type="PANTHER" id="PTHR42693:SF53">
    <property type="entry name" value="ENDO-4-O-SULFATASE"/>
    <property type="match status" value="1"/>
</dbReference>
<proteinExistence type="inferred from homology"/>
<comment type="similarity">
    <text evidence="1">Belongs to the sulfatase family.</text>
</comment>
<dbReference type="Gene3D" id="3.40.720.10">
    <property type="entry name" value="Alkaline Phosphatase, subunit A"/>
    <property type="match status" value="1"/>
</dbReference>
<dbReference type="SUPFAM" id="SSF53649">
    <property type="entry name" value="Alkaline phosphatase-like"/>
    <property type="match status" value="1"/>
</dbReference>
<evidence type="ECO:0000256" key="4">
    <source>
        <dbReference type="ARBA" id="ARBA00022837"/>
    </source>
</evidence>
<gene>
    <name evidence="6" type="ORF">FUA22_13345</name>
</gene>
<feature type="domain" description="Sulfatase N-terminal" evidence="5">
    <location>
        <begin position="29"/>
        <end position="318"/>
    </location>
</feature>
<reference evidence="6 7" key="1">
    <citation type="submission" date="2019-08" db="EMBL/GenBank/DDBJ databases">
        <title>Seonamhaeicola sediminis sp. nov., isolated from marine sediment.</title>
        <authorList>
            <person name="Cao W.R."/>
        </authorList>
    </citation>
    <scope>NUCLEOTIDE SEQUENCE [LARGE SCALE GENOMIC DNA]</scope>
    <source>
        <strain evidence="6 7">1505</strain>
    </source>
</reference>
<evidence type="ECO:0000313" key="7">
    <source>
        <dbReference type="Proteomes" id="UP000321080"/>
    </source>
</evidence>
<dbReference type="OrthoDB" id="9789742at2"/>
<accession>A0A5C7GFV8</accession>
<evidence type="ECO:0000256" key="1">
    <source>
        <dbReference type="ARBA" id="ARBA00008779"/>
    </source>
</evidence>
<keyword evidence="4" id="KW-0106">Calcium</keyword>
<dbReference type="RefSeq" id="WP_147769098.1">
    <property type="nucleotide sequence ID" value="NZ_VRKQ01000012.1"/>
</dbReference>
<organism evidence="6 7">
    <name type="scientific">Seonamhaeicola maritimus</name>
    <dbReference type="NCBI Taxonomy" id="2591822"/>
    <lineage>
        <taxon>Bacteria</taxon>
        <taxon>Pseudomonadati</taxon>
        <taxon>Bacteroidota</taxon>
        <taxon>Flavobacteriia</taxon>
        <taxon>Flavobacteriales</taxon>
        <taxon>Flavobacteriaceae</taxon>
    </lineage>
</organism>
<evidence type="ECO:0000256" key="2">
    <source>
        <dbReference type="ARBA" id="ARBA00022723"/>
    </source>
</evidence>
<dbReference type="GO" id="GO:0046872">
    <property type="term" value="F:metal ion binding"/>
    <property type="evidence" value="ECO:0007669"/>
    <property type="project" value="UniProtKB-KW"/>
</dbReference>
<dbReference type="InterPro" id="IPR000917">
    <property type="entry name" value="Sulfatase_N"/>
</dbReference>
<sequence length="552" mass="63541">MKQLILIFVLIQFFSCNSQRGKVENTRKPNIVWIVTEDISPTLSFYGDITAQTPNLDELSKESMIYDNAFAPVGVCAPTRSSIITGMYPTSIGTMHMRTGLDVMSWGKRSYKNVGRLDSQGDSITQYSAVIPSEVKCFTEYLRANGYFCTNNQKTDYQFAAPITAWDQNSNKAHWRNRPENSPFFSVFNINTTHESQLWKKEDLPLTVSPNDVKVPPYLPDNNETRETIARHYSNVELMDVQVGSFIKQLKDDGLYDNTIIFFYSDHGGPLPRQKREIYDSGLKVPFMIKGINSEGGRTNRMISFVDLAPTMLSLVGIEPPKYLEGKAFLGKFNDTEREYIFGSSDRFDEFTDRIRAVRNRQYLYLRNDFPNLLKYKDVGYRKSVPMMTKFLQLKEEGKLSETQQIWFNTKTYEELYDCNLDPHNINNLADDPNYESVLDEMRSTLKKHLKERRDLGLQPESCLVNSMWPNFEQPITANANIEMRNGMVLLSSSTKGASIAYFVSDNPNENLDYNSGWLLYTEPIPAKSGKYIYTIAERIGFKESKIERYKI</sequence>
<dbReference type="AlphaFoldDB" id="A0A5C7GFV8"/>
<dbReference type="InterPro" id="IPR017850">
    <property type="entry name" value="Alkaline_phosphatase_core_sf"/>
</dbReference>
<dbReference type="CDD" id="cd16027">
    <property type="entry name" value="SGSH"/>
    <property type="match status" value="1"/>
</dbReference>
<dbReference type="Pfam" id="PF00884">
    <property type="entry name" value="Sulfatase"/>
    <property type="match status" value="1"/>
</dbReference>
<dbReference type="InterPro" id="IPR024607">
    <property type="entry name" value="Sulfatase_CS"/>
</dbReference>
<keyword evidence="3" id="KW-0378">Hydrolase</keyword>
<comment type="caution">
    <text evidence="6">The sequence shown here is derived from an EMBL/GenBank/DDBJ whole genome shotgun (WGS) entry which is preliminary data.</text>
</comment>